<name>A0ABR2PZ04_9ROSI</name>
<dbReference type="Proteomes" id="UP001396334">
    <property type="component" value="Unassembled WGS sequence"/>
</dbReference>
<accession>A0ABR2PZ04</accession>
<sequence length="117" mass="13252">MSDGSCSGPFCFHDDQYLDNYSPLESTEFELSANTPTMENIKNPEDLVIIVADDVDVVAAVEGVQNKLMQPIMKNKLHSLRGRERRLQEFGNIFIWLSCLMEPKCVSASIVEKRLRS</sequence>
<keyword evidence="2" id="KW-1185">Reference proteome</keyword>
<protein>
    <submittedName>
        <fullName evidence="1">Uncharacterized protein</fullName>
    </submittedName>
</protein>
<dbReference type="EMBL" id="JBBPBN010000048">
    <property type="protein sequence ID" value="KAK8993642.1"/>
    <property type="molecule type" value="Genomic_DNA"/>
</dbReference>
<proteinExistence type="predicted"/>
<evidence type="ECO:0000313" key="2">
    <source>
        <dbReference type="Proteomes" id="UP001396334"/>
    </source>
</evidence>
<comment type="caution">
    <text evidence="1">The sequence shown here is derived from an EMBL/GenBank/DDBJ whole genome shotgun (WGS) entry which is preliminary data.</text>
</comment>
<organism evidence="1 2">
    <name type="scientific">Hibiscus sabdariffa</name>
    <name type="common">roselle</name>
    <dbReference type="NCBI Taxonomy" id="183260"/>
    <lineage>
        <taxon>Eukaryota</taxon>
        <taxon>Viridiplantae</taxon>
        <taxon>Streptophyta</taxon>
        <taxon>Embryophyta</taxon>
        <taxon>Tracheophyta</taxon>
        <taxon>Spermatophyta</taxon>
        <taxon>Magnoliopsida</taxon>
        <taxon>eudicotyledons</taxon>
        <taxon>Gunneridae</taxon>
        <taxon>Pentapetalae</taxon>
        <taxon>rosids</taxon>
        <taxon>malvids</taxon>
        <taxon>Malvales</taxon>
        <taxon>Malvaceae</taxon>
        <taxon>Malvoideae</taxon>
        <taxon>Hibiscus</taxon>
    </lineage>
</organism>
<evidence type="ECO:0000313" key="1">
    <source>
        <dbReference type="EMBL" id="KAK8993642.1"/>
    </source>
</evidence>
<reference evidence="1 2" key="1">
    <citation type="journal article" date="2024" name="G3 (Bethesda)">
        <title>Genome assembly of Hibiscus sabdariffa L. provides insights into metabolisms of medicinal natural products.</title>
        <authorList>
            <person name="Kim T."/>
        </authorList>
    </citation>
    <scope>NUCLEOTIDE SEQUENCE [LARGE SCALE GENOMIC DNA]</scope>
    <source>
        <strain evidence="1">TK-2024</strain>
        <tissue evidence="1">Old leaves</tissue>
    </source>
</reference>
<gene>
    <name evidence="1" type="ORF">V6N11_007869</name>
</gene>